<dbReference type="PANTHER" id="PTHR45694:SF5">
    <property type="entry name" value="GLUTAREDOXIN 2"/>
    <property type="match status" value="1"/>
</dbReference>
<reference evidence="2 3" key="1">
    <citation type="submission" date="2023-03" db="EMBL/GenBank/DDBJ databases">
        <title>High-quality genome of Scylla paramamosain provides insights in environmental adaptation.</title>
        <authorList>
            <person name="Zhang L."/>
        </authorList>
    </citation>
    <scope>NUCLEOTIDE SEQUENCE [LARGE SCALE GENOMIC DNA]</scope>
    <source>
        <strain evidence="2">LZ_2023a</strain>
        <tissue evidence="2">Muscle</tissue>
    </source>
</reference>
<dbReference type="InterPro" id="IPR036249">
    <property type="entry name" value="Thioredoxin-like_sf"/>
</dbReference>
<organism evidence="2 3">
    <name type="scientific">Scylla paramamosain</name>
    <name type="common">Mud crab</name>
    <dbReference type="NCBI Taxonomy" id="85552"/>
    <lineage>
        <taxon>Eukaryota</taxon>
        <taxon>Metazoa</taxon>
        <taxon>Ecdysozoa</taxon>
        <taxon>Arthropoda</taxon>
        <taxon>Crustacea</taxon>
        <taxon>Multicrustacea</taxon>
        <taxon>Malacostraca</taxon>
        <taxon>Eumalacostraca</taxon>
        <taxon>Eucarida</taxon>
        <taxon>Decapoda</taxon>
        <taxon>Pleocyemata</taxon>
        <taxon>Brachyura</taxon>
        <taxon>Eubrachyura</taxon>
        <taxon>Portunoidea</taxon>
        <taxon>Portunidae</taxon>
        <taxon>Portuninae</taxon>
        <taxon>Scylla</taxon>
    </lineage>
</organism>
<dbReference type="AlphaFoldDB" id="A0AAW0V604"/>
<comment type="caution">
    <text evidence="2">The sequence shown here is derived from an EMBL/GenBank/DDBJ whole genome shotgun (WGS) entry which is preliminary data.</text>
</comment>
<dbReference type="InterPro" id="IPR002109">
    <property type="entry name" value="Glutaredoxin"/>
</dbReference>
<evidence type="ECO:0000313" key="2">
    <source>
        <dbReference type="EMBL" id="KAK8407454.1"/>
    </source>
</evidence>
<keyword evidence="3" id="KW-1185">Reference proteome</keyword>
<protein>
    <recommendedName>
        <fullName evidence="1">Glutaredoxin domain-containing protein</fullName>
    </recommendedName>
</protein>
<feature type="domain" description="Glutaredoxin" evidence="1">
    <location>
        <begin position="1"/>
        <end position="50"/>
    </location>
</feature>
<dbReference type="PROSITE" id="PS51354">
    <property type="entry name" value="GLUTAREDOXIN_2"/>
    <property type="match status" value="1"/>
</dbReference>
<dbReference type="PANTHER" id="PTHR45694">
    <property type="entry name" value="GLUTAREDOXIN 2"/>
    <property type="match status" value="1"/>
</dbReference>
<dbReference type="EMBL" id="JARAKH010000001">
    <property type="protein sequence ID" value="KAK8407454.1"/>
    <property type="molecule type" value="Genomic_DNA"/>
</dbReference>
<sequence>MAKKAFKDLGVPYDVYELDKQGDGLKVQDVLDSMTGCRTVPRVFVGGKCIGGGSETRQLYNEERRIPAAQFILGHNPTTRAVNSMYTGWVSASTQLAQVNRHLHQA</sequence>
<dbReference type="GO" id="GO:0015038">
    <property type="term" value="F:glutathione disulfide oxidoreductase activity"/>
    <property type="evidence" value="ECO:0007669"/>
    <property type="project" value="TreeGrafter"/>
</dbReference>
<dbReference type="SUPFAM" id="SSF52833">
    <property type="entry name" value="Thioredoxin-like"/>
    <property type="match status" value="1"/>
</dbReference>
<dbReference type="GO" id="GO:0034599">
    <property type="term" value="P:cellular response to oxidative stress"/>
    <property type="evidence" value="ECO:0007669"/>
    <property type="project" value="TreeGrafter"/>
</dbReference>
<dbReference type="GO" id="GO:0005737">
    <property type="term" value="C:cytoplasm"/>
    <property type="evidence" value="ECO:0007669"/>
    <property type="project" value="TreeGrafter"/>
</dbReference>
<dbReference type="CDD" id="cd03419">
    <property type="entry name" value="GRX_GRXh_1_2_like"/>
    <property type="match status" value="1"/>
</dbReference>
<evidence type="ECO:0000313" key="3">
    <source>
        <dbReference type="Proteomes" id="UP001487740"/>
    </source>
</evidence>
<gene>
    <name evidence="2" type="ORF">O3P69_002176</name>
</gene>
<dbReference type="Pfam" id="PF00462">
    <property type="entry name" value="Glutaredoxin"/>
    <property type="match status" value="1"/>
</dbReference>
<dbReference type="PRINTS" id="PR00160">
    <property type="entry name" value="GLUTAREDOXIN"/>
</dbReference>
<name>A0AAW0V604_SCYPA</name>
<proteinExistence type="predicted"/>
<dbReference type="InterPro" id="IPR014025">
    <property type="entry name" value="Glutaredoxin_subgr"/>
</dbReference>
<dbReference type="Proteomes" id="UP001487740">
    <property type="component" value="Unassembled WGS sequence"/>
</dbReference>
<dbReference type="Gene3D" id="3.40.30.10">
    <property type="entry name" value="Glutaredoxin"/>
    <property type="match status" value="1"/>
</dbReference>
<accession>A0AAW0V604</accession>
<evidence type="ECO:0000259" key="1">
    <source>
        <dbReference type="Pfam" id="PF00462"/>
    </source>
</evidence>